<gene>
    <name evidence="2" type="ORF">QBZ16_000942</name>
</gene>
<evidence type="ECO:0000313" key="2">
    <source>
        <dbReference type="EMBL" id="KAK2076417.1"/>
    </source>
</evidence>
<protein>
    <submittedName>
        <fullName evidence="2">Uncharacterized protein</fullName>
    </submittedName>
</protein>
<dbReference type="Proteomes" id="UP001255856">
    <property type="component" value="Unassembled WGS sequence"/>
</dbReference>
<reference evidence="2" key="1">
    <citation type="submission" date="2021-01" db="EMBL/GenBank/DDBJ databases">
        <authorList>
            <person name="Eckstrom K.M.E."/>
        </authorList>
    </citation>
    <scope>NUCLEOTIDE SEQUENCE</scope>
    <source>
        <strain evidence="2">UVCC 0001</strain>
    </source>
</reference>
<proteinExistence type="predicted"/>
<name>A0AAD9IHP0_PROWI</name>
<feature type="region of interest" description="Disordered" evidence="1">
    <location>
        <begin position="213"/>
        <end position="234"/>
    </location>
</feature>
<evidence type="ECO:0000256" key="1">
    <source>
        <dbReference type="SAM" id="MobiDB-lite"/>
    </source>
</evidence>
<evidence type="ECO:0000313" key="3">
    <source>
        <dbReference type="Proteomes" id="UP001255856"/>
    </source>
</evidence>
<organism evidence="2 3">
    <name type="scientific">Prototheca wickerhamii</name>
    <dbReference type="NCBI Taxonomy" id="3111"/>
    <lineage>
        <taxon>Eukaryota</taxon>
        <taxon>Viridiplantae</taxon>
        <taxon>Chlorophyta</taxon>
        <taxon>core chlorophytes</taxon>
        <taxon>Trebouxiophyceae</taxon>
        <taxon>Chlorellales</taxon>
        <taxon>Chlorellaceae</taxon>
        <taxon>Prototheca</taxon>
    </lineage>
</organism>
<dbReference type="AlphaFoldDB" id="A0AAD9IHP0"/>
<feature type="compositionally biased region" description="Low complexity" evidence="1">
    <location>
        <begin position="222"/>
        <end position="234"/>
    </location>
</feature>
<sequence length="234" mass="24130">MHCLMRGRRHGTLVEQVDLLRQRRLLGENPDVSVNSASTGNPATTAWGKTLSEYVANDEPVPINSVSPPPPPGAAPSADYSSFLLPSNLTQAPVVTVTSTGTVTALPSSTLNQVGQAFSLLLADAIARGSVDTAADLFYQSMLRTDTLQTSAIVVNSMVEVSGCEAPLTFALKGAYDKAAAENATSLFSMALRNVQSNIGGLASCLNSVAPASEAEPEDAADGPAEAFAPGPSP</sequence>
<dbReference type="EMBL" id="JASFZW010000010">
    <property type="protein sequence ID" value="KAK2076417.1"/>
    <property type="molecule type" value="Genomic_DNA"/>
</dbReference>
<comment type="caution">
    <text evidence="2">The sequence shown here is derived from an EMBL/GenBank/DDBJ whole genome shotgun (WGS) entry which is preliminary data.</text>
</comment>
<keyword evidence="3" id="KW-1185">Reference proteome</keyword>
<accession>A0AAD9IHP0</accession>
<feature type="region of interest" description="Disordered" evidence="1">
    <location>
        <begin position="59"/>
        <end position="79"/>
    </location>
</feature>